<name>A0A7R8H109_LEPSM</name>
<protein>
    <submittedName>
        <fullName evidence="1">(salmon louse) hypothetical protein</fullName>
    </submittedName>
</protein>
<reference evidence="1" key="1">
    <citation type="submission" date="2021-02" db="EMBL/GenBank/DDBJ databases">
        <authorList>
            <person name="Bekaert M."/>
        </authorList>
    </citation>
    <scope>NUCLEOTIDE SEQUENCE</scope>
    <source>
        <strain evidence="1">IoA-00</strain>
    </source>
</reference>
<sequence>MAPRRWCKGTYVTGVFFEDGFCNREYATIHRHSFCRVSIDIKWKYSTKKMNPLFIVLFATACVAVPTNYYPAGPHAGPYAAHHAAPYAAYHAAPYAVPAPITKVHQGPGSTSVHQAPAQVSEQVHLGQTSYVANVHHEIIKPPAPHFPIAVSKVLKPKTTINPVVSKTVTETHVVNKPVPVEKKVEVPYDVPVYETVIKEVEQPYAVPKHVEIPVPTPVLGKPIIKEVVGAPIVKNVHTAVHHGIGYTAGYAGHGYAAGYAGHGYPAGYAGHGYAAGYPAGYAGHGYAAGYPAGYAGHGYAAGYPAGYAGHGYAAGYPAGYAGHGYAAEYPAVHGYPAAADRPAEE</sequence>
<keyword evidence="2" id="KW-1185">Reference proteome</keyword>
<accession>A0A7R8H109</accession>
<evidence type="ECO:0000313" key="1">
    <source>
        <dbReference type="EMBL" id="CAF2779606.1"/>
    </source>
</evidence>
<dbReference type="AlphaFoldDB" id="A0A7R8H109"/>
<dbReference type="Proteomes" id="UP000675881">
    <property type="component" value="Chromosome 1"/>
</dbReference>
<proteinExistence type="predicted"/>
<evidence type="ECO:0000313" key="2">
    <source>
        <dbReference type="Proteomes" id="UP000675881"/>
    </source>
</evidence>
<gene>
    <name evidence="1" type="ORF">LSAA_1433</name>
</gene>
<organism evidence="1 2">
    <name type="scientific">Lepeophtheirus salmonis</name>
    <name type="common">Salmon louse</name>
    <name type="synonym">Caligus salmonis</name>
    <dbReference type="NCBI Taxonomy" id="72036"/>
    <lineage>
        <taxon>Eukaryota</taxon>
        <taxon>Metazoa</taxon>
        <taxon>Ecdysozoa</taxon>
        <taxon>Arthropoda</taxon>
        <taxon>Crustacea</taxon>
        <taxon>Multicrustacea</taxon>
        <taxon>Hexanauplia</taxon>
        <taxon>Copepoda</taxon>
        <taxon>Siphonostomatoida</taxon>
        <taxon>Caligidae</taxon>
        <taxon>Lepeophtheirus</taxon>
    </lineage>
</organism>
<dbReference type="EMBL" id="HG994580">
    <property type="protein sequence ID" value="CAF2779606.1"/>
    <property type="molecule type" value="Genomic_DNA"/>
</dbReference>